<gene>
    <name evidence="2" type="ORF">PARHAE_00407</name>
</gene>
<dbReference type="RefSeq" id="WP_126152941.1">
    <property type="nucleotide sequence ID" value="NZ_UZWE01000018.1"/>
</dbReference>
<keyword evidence="3" id="KW-1185">Reference proteome</keyword>
<keyword evidence="1" id="KW-0812">Transmembrane</keyword>
<evidence type="ECO:0000313" key="3">
    <source>
        <dbReference type="Proteomes" id="UP000270743"/>
    </source>
</evidence>
<sequence length="291" mass="32301">MSEQTFDKAVEAWLAGTPSWFLRVRWWLAANYYKRIWNKNIRARPVLVMAVKALVPAATPLLAYHVRANAALTFPSAMLWSGMIFAVAVTVDFVQTLLSLKHNDGTAAEELMMRSCELLRLCGDDAIIAANRPAARNACLSIIEVYVRSLTNAARGEIGVSLARYVPGQPAMLRIDERNAGSLRKMGVTFSGRFVIGHHACMAGDDPRAVYDIRAFGAEAFRSPTGSKTPYRSFFIVPICTARRDGLIPLGYLSIDSTRPYEFYGNRANVLAVECESIIARLKKLMQEVHP</sequence>
<feature type="transmembrane region" description="Helical" evidence="1">
    <location>
        <begin position="45"/>
        <end position="66"/>
    </location>
</feature>
<dbReference type="OrthoDB" id="8482158at2"/>
<feature type="transmembrane region" description="Helical" evidence="1">
    <location>
        <begin position="72"/>
        <end position="94"/>
    </location>
</feature>
<organism evidence="2 3">
    <name type="scientific">Paracoccus haematequi</name>
    <dbReference type="NCBI Taxonomy" id="2491866"/>
    <lineage>
        <taxon>Bacteria</taxon>
        <taxon>Pseudomonadati</taxon>
        <taxon>Pseudomonadota</taxon>
        <taxon>Alphaproteobacteria</taxon>
        <taxon>Rhodobacterales</taxon>
        <taxon>Paracoccaceae</taxon>
        <taxon>Paracoccus</taxon>
    </lineage>
</organism>
<protein>
    <recommendedName>
        <fullName evidence="4">GAF domain-containing protein</fullName>
    </recommendedName>
</protein>
<dbReference type="EMBL" id="UZWE01000018">
    <property type="protein sequence ID" value="VDS07233.1"/>
    <property type="molecule type" value="Genomic_DNA"/>
</dbReference>
<keyword evidence="1" id="KW-0472">Membrane</keyword>
<proteinExistence type="predicted"/>
<dbReference type="Proteomes" id="UP000270743">
    <property type="component" value="Unassembled WGS sequence"/>
</dbReference>
<evidence type="ECO:0008006" key="4">
    <source>
        <dbReference type="Google" id="ProtNLM"/>
    </source>
</evidence>
<name>A0A3S4CGF9_9RHOB</name>
<reference evidence="2 3" key="1">
    <citation type="submission" date="2018-12" db="EMBL/GenBank/DDBJ databases">
        <authorList>
            <person name="Criscuolo A."/>
        </authorList>
    </citation>
    <scope>NUCLEOTIDE SEQUENCE [LARGE SCALE GENOMIC DNA]</scope>
    <source>
        <strain evidence="2">ACIP1116241</strain>
    </source>
</reference>
<accession>A0A3S4CGF9</accession>
<evidence type="ECO:0000256" key="1">
    <source>
        <dbReference type="SAM" id="Phobius"/>
    </source>
</evidence>
<evidence type="ECO:0000313" key="2">
    <source>
        <dbReference type="EMBL" id="VDS07233.1"/>
    </source>
</evidence>
<keyword evidence="1" id="KW-1133">Transmembrane helix</keyword>
<dbReference type="AlphaFoldDB" id="A0A3S4CGF9"/>